<comment type="caution">
    <text evidence="1">The sequence shown here is derived from an EMBL/GenBank/DDBJ whole genome shotgun (WGS) entry which is preliminary data.</text>
</comment>
<dbReference type="EMBL" id="CATQJA010002662">
    <property type="protein sequence ID" value="CAJ0581142.1"/>
    <property type="molecule type" value="Genomic_DNA"/>
</dbReference>
<evidence type="ECO:0000313" key="2">
    <source>
        <dbReference type="Proteomes" id="UP001177023"/>
    </source>
</evidence>
<evidence type="ECO:0000313" key="1">
    <source>
        <dbReference type="EMBL" id="CAJ0581142.1"/>
    </source>
</evidence>
<feature type="non-terminal residue" evidence="1">
    <location>
        <position position="1"/>
    </location>
</feature>
<gene>
    <name evidence="1" type="ORF">MSPICULIGERA_LOCUS19309</name>
</gene>
<proteinExistence type="predicted"/>
<dbReference type="Proteomes" id="UP001177023">
    <property type="component" value="Unassembled WGS sequence"/>
</dbReference>
<keyword evidence="2" id="KW-1185">Reference proteome</keyword>
<dbReference type="AlphaFoldDB" id="A0AA36D7D4"/>
<accession>A0AA36D7D4</accession>
<protein>
    <submittedName>
        <fullName evidence="1">Uncharacterized protein</fullName>
    </submittedName>
</protein>
<name>A0AA36D7D4_9BILA</name>
<sequence length="121" mass="13528">MRLGHELRQGYRFLKNRQRILFGNRSEAVRDLLKTAGGSFVLIAGYIIVLREFGAPTPDVIYDFRKLTSPDFKLFATHGELAEFSLGVSNRVKGVQAESEDLARKVRKAQPAETRIGGGAY</sequence>
<reference evidence="1" key="1">
    <citation type="submission" date="2023-06" db="EMBL/GenBank/DDBJ databases">
        <authorList>
            <person name="Delattre M."/>
        </authorList>
    </citation>
    <scope>NUCLEOTIDE SEQUENCE</scope>
    <source>
        <strain evidence="1">AF72</strain>
    </source>
</reference>
<organism evidence="1 2">
    <name type="scientific">Mesorhabditis spiculigera</name>
    <dbReference type="NCBI Taxonomy" id="96644"/>
    <lineage>
        <taxon>Eukaryota</taxon>
        <taxon>Metazoa</taxon>
        <taxon>Ecdysozoa</taxon>
        <taxon>Nematoda</taxon>
        <taxon>Chromadorea</taxon>
        <taxon>Rhabditida</taxon>
        <taxon>Rhabditina</taxon>
        <taxon>Rhabditomorpha</taxon>
        <taxon>Rhabditoidea</taxon>
        <taxon>Rhabditidae</taxon>
        <taxon>Mesorhabditinae</taxon>
        <taxon>Mesorhabditis</taxon>
    </lineage>
</organism>